<protein>
    <submittedName>
        <fullName evidence="1">LuxR family transcriptional regulator</fullName>
    </submittedName>
</protein>
<dbReference type="EMBL" id="AP015029">
    <property type="protein sequence ID" value="BAW24510.1"/>
    <property type="molecule type" value="Genomic_DNA"/>
</dbReference>
<gene>
    <name evidence="1" type="ORF">KF715C_ch39370</name>
</gene>
<evidence type="ECO:0000313" key="1">
    <source>
        <dbReference type="EMBL" id="BAW24510.1"/>
    </source>
</evidence>
<dbReference type="AlphaFoldDB" id="A0A1L7NGC4"/>
<dbReference type="Proteomes" id="UP000218731">
    <property type="component" value="Chromosome 1"/>
</dbReference>
<evidence type="ECO:0000313" key="2">
    <source>
        <dbReference type="Proteomes" id="UP000218731"/>
    </source>
</evidence>
<sequence>MLNRTTDDWERLRELPALLKELPHLAAGLGFTFYSFRYTSPPYELHSENLLPGGRRIVQAALDFRPPYLQSSDIPLLWEPKTFAKGPALWSQARELGLCHGWLQPVHQGVIRSCLALLRPHVSMSITELYEKAAGVMWLTERLHLAAGRDAAVRSKSISLGLG</sequence>
<reference evidence="1 2" key="1">
    <citation type="submission" date="2015-11" db="EMBL/GenBank/DDBJ databases">
        <title>Complete genome sequencing of a biphenyl-degrading bacterium, Pseudomonas putida KF715 (=NBRC110667).</title>
        <authorList>
            <person name="Suenaga H."/>
            <person name="Fujihara N."/>
            <person name="Watanabe T."/>
            <person name="Hirose J."/>
            <person name="Kimura N."/>
            <person name="Yamazoe A."/>
            <person name="Hosoyama A."/>
            <person name="Shimodaira J."/>
            <person name="Furukawa K."/>
        </authorList>
    </citation>
    <scope>NUCLEOTIDE SEQUENCE [LARGE SCALE GENOMIC DNA]</scope>
    <source>
        <strain evidence="1 2">KF715</strain>
    </source>
</reference>
<proteinExistence type="predicted"/>
<name>A0A1L7NGC4_PSEPU</name>
<dbReference type="Gene3D" id="3.30.450.80">
    <property type="entry name" value="Transcription factor LuxR-like, autoinducer-binding domain"/>
    <property type="match status" value="1"/>
</dbReference>
<dbReference type="SUPFAM" id="SSF75516">
    <property type="entry name" value="Pheromone-binding domain of LuxR-like quorum-sensing transcription factors"/>
    <property type="match status" value="1"/>
</dbReference>
<dbReference type="InterPro" id="IPR036693">
    <property type="entry name" value="TF_LuxR_autoind-bd_dom_sf"/>
</dbReference>
<organism evidence="1 2">
    <name type="scientific">Pseudomonas putida</name>
    <name type="common">Arthrobacter siderocapsulatus</name>
    <dbReference type="NCBI Taxonomy" id="303"/>
    <lineage>
        <taxon>Bacteria</taxon>
        <taxon>Pseudomonadati</taxon>
        <taxon>Pseudomonadota</taxon>
        <taxon>Gammaproteobacteria</taxon>
        <taxon>Pseudomonadales</taxon>
        <taxon>Pseudomonadaceae</taxon>
        <taxon>Pseudomonas</taxon>
    </lineage>
</organism>
<accession>A0A1L7NGC4</accession>